<name>A0ABS5UCQ7_9BACT</name>
<gene>
    <name evidence="1" type="ORF">KJB30_16885</name>
</gene>
<comment type="caution">
    <text evidence="1">The sequence shown here is derived from an EMBL/GenBank/DDBJ whole genome shotgun (WGS) entry which is preliminary data.</text>
</comment>
<evidence type="ECO:0000313" key="1">
    <source>
        <dbReference type="EMBL" id="MBT1073466.1"/>
    </source>
</evidence>
<accession>A0ABS5UCQ7</accession>
<reference evidence="1 2" key="1">
    <citation type="submission" date="2021-05" db="EMBL/GenBank/DDBJ databases">
        <title>The draft genome of Geobacter chapellei DSM 13688.</title>
        <authorList>
            <person name="Xu Z."/>
            <person name="Masuda Y."/>
            <person name="Itoh H."/>
            <person name="Senoo K."/>
        </authorList>
    </citation>
    <scope>NUCLEOTIDE SEQUENCE [LARGE SCALE GENOMIC DNA]</scope>
    <source>
        <strain evidence="1 2">DSM 13688</strain>
    </source>
</reference>
<proteinExistence type="predicted"/>
<evidence type="ECO:0000313" key="2">
    <source>
        <dbReference type="Proteomes" id="UP000784128"/>
    </source>
</evidence>
<evidence type="ECO:0008006" key="3">
    <source>
        <dbReference type="Google" id="ProtNLM"/>
    </source>
</evidence>
<sequence>MKNMKAIIGILLIFALGAASGAIVTHMVHRARMESFIKGGPEAKEEVIVSKLTRKLDLDSRQQEQVRAIIHENHRAMQQIRKQYHPQIQAILEQGQARIATILTPEQREKFRVIIEERKKRHRPEEP</sequence>
<protein>
    <recommendedName>
        <fullName evidence="3">Periplasmic heavy metal sensor</fullName>
    </recommendedName>
</protein>
<dbReference type="RefSeq" id="WP_214301543.1">
    <property type="nucleotide sequence ID" value="NZ_JAHDYS010000022.1"/>
</dbReference>
<organism evidence="1 2">
    <name type="scientific">Pelotalea chapellei</name>
    <dbReference type="NCBI Taxonomy" id="44671"/>
    <lineage>
        <taxon>Bacteria</taxon>
        <taxon>Pseudomonadati</taxon>
        <taxon>Thermodesulfobacteriota</taxon>
        <taxon>Desulfuromonadia</taxon>
        <taxon>Geobacterales</taxon>
        <taxon>Geobacteraceae</taxon>
        <taxon>Pelotalea</taxon>
    </lineage>
</organism>
<dbReference type="Proteomes" id="UP000784128">
    <property type="component" value="Unassembled WGS sequence"/>
</dbReference>
<dbReference type="Gene3D" id="1.20.120.1490">
    <property type="match status" value="1"/>
</dbReference>
<keyword evidence="2" id="KW-1185">Reference proteome</keyword>
<dbReference type="EMBL" id="JAHDYS010000022">
    <property type="protein sequence ID" value="MBT1073466.1"/>
    <property type="molecule type" value="Genomic_DNA"/>
</dbReference>